<keyword evidence="2" id="KW-1185">Reference proteome</keyword>
<dbReference type="EMBL" id="JARBHB010000005">
    <property type="protein sequence ID" value="KAJ8883046.1"/>
    <property type="molecule type" value="Genomic_DNA"/>
</dbReference>
<reference evidence="1 2" key="1">
    <citation type="submission" date="2023-02" db="EMBL/GenBank/DDBJ databases">
        <title>LHISI_Scaffold_Assembly.</title>
        <authorList>
            <person name="Stuart O.P."/>
            <person name="Cleave R."/>
            <person name="Magrath M.J.L."/>
            <person name="Mikheyev A.S."/>
        </authorList>
    </citation>
    <scope>NUCLEOTIDE SEQUENCE [LARGE SCALE GENOMIC DNA]</scope>
    <source>
        <strain evidence="1">Daus_M_001</strain>
        <tissue evidence="1">Leg muscle</tissue>
    </source>
</reference>
<comment type="caution">
    <text evidence="1">The sequence shown here is derived from an EMBL/GenBank/DDBJ whole genome shotgun (WGS) entry which is preliminary data.</text>
</comment>
<evidence type="ECO:0000313" key="2">
    <source>
        <dbReference type="Proteomes" id="UP001159363"/>
    </source>
</evidence>
<dbReference type="Proteomes" id="UP001159363">
    <property type="component" value="Chromosome 4"/>
</dbReference>
<protein>
    <submittedName>
        <fullName evidence="1">Uncharacterized protein</fullName>
    </submittedName>
</protein>
<name>A0ABQ9HFF2_9NEOP</name>
<evidence type="ECO:0000313" key="1">
    <source>
        <dbReference type="EMBL" id="KAJ8883046.1"/>
    </source>
</evidence>
<gene>
    <name evidence="1" type="ORF">PR048_014885</name>
</gene>
<organism evidence="1 2">
    <name type="scientific">Dryococelus australis</name>
    <dbReference type="NCBI Taxonomy" id="614101"/>
    <lineage>
        <taxon>Eukaryota</taxon>
        <taxon>Metazoa</taxon>
        <taxon>Ecdysozoa</taxon>
        <taxon>Arthropoda</taxon>
        <taxon>Hexapoda</taxon>
        <taxon>Insecta</taxon>
        <taxon>Pterygota</taxon>
        <taxon>Neoptera</taxon>
        <taxon>Polyneoptera</taxon>
        <taxon>Phasmatodea</taxon>
        <taxon>Verophasmatodea</taxon>
        <taxon>Anareolatae</taxon>
        <taxon>Phasmatidae</taxon>
        <taxon>Eurycanthinae</taxon>
        <taxon>Dryococelus</taxon>
    </lineage>
</organism>
<sequence length="649" mass="73202">MYDSDETVYYARLQRSPPIKANRVQIPAGPLPNFRMWEPCRTMSLVTGFSRGSPVSPRLLHTGAAPYSPRFTLIGSQYHDVKSRPNLFAHSPSGKNNSEITFLLLSTCAPMQSRTYWQKSEPMLGHKWLLRSSGAHASPFSLLGVVPTYGSVPKLQSSYSEHLVRLNFKSAHFIVNRMLFTSCSFRTTFTLASVSCYYTQRVGACAALLFAHRGRDDVGKCAQISTDAAFWPDSAHGSIQYAGIICSRDAARGDGADTRGRAYDVLTRGLLERRRRRRLRREGGVRASASTFFYLSRVEETTPHPAPKHPAAIATQDLPRRDVTCCGVHRACQSNVTSKPRSPCVQPRAGQCHDATWSLFSTPRPLQWETRFKVAVTRHAETLRKAIKHMWPQPRRRDHKIIIYHKLRSVLFHSNIHIIHMPWSSVTLWPDNLHHNTATRVGCIPGGSELKCFERLLVKISSRLKRACLLRPYPLGNTASFGTYVNTFASVLCRIEHIDLPSRFCEFSRTSWTIFVTNAGVTAKRLSDKRWSAHYEGVKAEYANFKKIVDAREELRDPTETVETRGAVQTLLPVARDRSVAAYLLKKANRHDNPFCVLTVRRRAAREVTSGRESATGVSNSEECGWQAGQLNYSPFIKKRELVFVHTSA</sequence>
<proteinExistence type="predicted"/>
<accession>A0ABQ9HFF2</accession>